<dbReference type="PANTHER" id="PTHR10357:SF179">
    <property type="entry name" value="NEUTRAL AND BASIC AMINO ACID TRANSPORT PROTEIN RBAT"/>
    <property type="match status" value="1"/>
</dbReference>
<keyword evidence="6" id="KW-1185">Reference proteome</keyword>
<dbReference type="FunFam" id="3.90.400.10:FF:000001">
    <property type="entry name" value="Maltase A3, isoform A"/>
    <property type="match status" value="1"/>
</dbReference>
<dbReference type="Gene3D" id="3.90.400.10">
    <property type="entry name" value="Oligo-1,6-glucosidase, Domain 2"/>
    <property type="match status" value="1"/>
</dbReference>
<dbReference type="Proteomes" id="UP000272560">
    <property type="component" value="Unassembled WGS sequence"/>
</dbReference>
<feature type="region of interest" description="Disordered" evidence="3">
    <location>
        <begin position="1"/>
        <end position="28"/>
    </location>
</feature>
<organism evidence="5 6">
    <name type="scientific">Arthrobacter cheniae</name>
    <dbReference type="NCBI Taxonomy" id="1258888"/>
    <lineage>
        <taxon>Bacteria</taxon>
        <taxon>Bacillati</taxon>
        <taxon>Actinomycetota</taxon>
        <taxon>Actinomycetes</taxon>
        <taxon>Micrococcales</taxon>
        <taxon>Micrococcaceae</taxon>
        <taxon>Arthrobacter</taxon>
    </lineage>
</organism>
<dbReference type="SUPFAM" id="SSF51445">
    <property type="entry name" value="(Trans)glycosidases"/>
    <property type="match status" value="1"/>
</dbReference>
<evidence type="ECO:0000256" key="2">
    <source>
        <dbReference type="ARBA" id="ARBA00023180"/>
    </source>
</evidence>
<dbReference type="GO" id="GO:0009313">
    <property type="term" value="P:oligosaccharide catabolic process"/>
    <property type="evidence" value="ECO:0007669"/>
    <property type="project" value="TreeGrafter"/>
</dbReference>
<dbReference type="PANTHER" id="PTHR10357">
    <property type="entry name" value="ALPHA-AMYLASE FAMILY MEMBER"/>
    <property type="match status" value="1"/>
</dbReference>
<evidence type="ECO:0000313" key="6">
    <source>
        <dbReference type="Proteomes" id="UP000272560"/>
    </source>
</evidence>
<feature type="domain" description="Glycosyl hydrolase family 13 catalytic" evidence="4">
    <location>
        <begin position="69"/>
        <end position="488"/>
    </location>
</feature>
<protein>
    <submittedName>
        <fullName evidence="5">Glycoside hydrolase family 13 protein</fullName>
    </submittedName>
</protein>
<evidence type="ECO:0000256" key="3">
    <source>
        <dbReference type="SAM" id="MobiDB-lite"/>
    </source>
</evidence>
<gene>
    <name evidence="5" type="ORF">D6T63_13590</name>
</gene>
<reference evidence="5 6" key="1">
    <citation type="submission" date="2018-09" db="EMBL/GenBank/DDBJ databases">
        <title>Novel species of Arthrobacter.</title>
        <authorList>
            <person name="Liu Q."/>
            <person name="Xin Y.-H."/>
        </authorList>
    </citation>
    <scope>NUCLEOTIDE SEQUENCE [LARGE SCALE GENOMIC DNA]</scope>
    <source>
        <strain evidence="5 6">Hz2</strain>
    </source>
</reference>
<dbReference type="SMART" id="SM00642">
    <property type="entry name" value="Aamy"/>
    <property type="match status" value="1"/>
</dbReference>
<dbReference type="Gene3D" id="3.20.20.80">
    <property type="entry name" value="Glycosidases"/>
    <property type="match status" value="1"/>
</dbReference>
<dbReference type="InterPro" id="IPR017853">
    <property type="entry name" value="GH"/>
</dbReference>
<comment type="similarity">
    <text evidence="1">Belongs to the glycosyl hydrolase 13 family.</text>
</comment>
<dbReference type="AlphaFoldDB" id="A0A3A5MBF9"/>
<dbReference type="Pfam" id="PF00128">
    <property type="entry name" value="Alpha-amylase"/>
    <property type="match status" value="2"/>
</dbReference>
<evidence type="ECO:0000313" key="5">
    <source>
        <dbReference type="EMBL" id="RJT77985.1"/>
    </source>
</evidence>
<dbReference type="InterPro" id="IPR045857">
    <property type="entry name" value="O16G_dom_2"/>
</dbReference>
<dbReference type="InterPro" id="IPR006047">
    <property type="entry name" value="GH13_cat_dom"/>
</dbReference>
<proteinExistence type="inferred from homology"/>
<dbReference type="GO" id="GO:0004556">
    <property type="term" value="F:alpha-amylase activity"/>
    <property type="evidence" value="ECO:0007669"/>
    <property type="project" value="TreeGrafter"/>
</dbReference>
<sequence>MLCVERGPLSGPAPPIHSSPHAVRGTKPVTSTVNPGVESAVDATAQLAPEALAERMQDPDWWRQAAVYQIYPRSFADSNGDGIGDLKGITSRIPYLKALGVDAVWLSPFYPSALADGGYDVDDYRDVDPKLGTLEDFDEMISALHEAGIKLVADIVPNHTSNRHAWFREALASPRDSAARNRYIFRDGRGPNGDEAPSDWESVFGGPAWERTEDGQWYMHIFAREQPDLNWDNREVRDDFLTTLRFWSDRGVDGFRVDVAHALTKDMTEPLPSKTELGPEGGNNNGLHPFWDRDEVHEVFAEWREVFNEYTPPRTAVAEAWVHADRRARYASPEGLGQAFNFDLLKADWDARQFRDIITKNLVEATSSGASSTWVFSNHDVVRHATRYGLPPAGPESNDSKAGQGGQGGQDGAAWLMSGGTEPELDRELGERRARAVSQLMLALPGSAYLYQGEELGLHEVADIADEDRQDPTFFRNRGVDVGRDGCRVPLPWTADGESFGFGFAGAHLPQPSWFGEYAVEVQEGDAASTLSFYRRALELRRELQGEEEFEWIDEPSADVLHFTRPSGWHSITNFGSVPVDLPAGTVLLSSSPLEDGRLPAGTTVWLV</sequence>
<evidence type="ECO:0000256" key="1">
    <source>
        <dbReference type="ARBA" id="ARBA00008061"/>
    </source>
</evidence>
<keyword evidence="2" id="KW-0325">Glycoprotein</keyword>
<dbReference type="EMBL" id="QZVT01000007">
    <property type="protein sequence ID" value="RJT77985.1"/>
    <property type="molecule type" value="Genomic_DNA"/>
</dbReference>
<keyword evidence="5" id="KW-0378">Hydrolase</keyword>
<accession>A0A3A5MBF9</accession>
<feature type="region of interest" description="Disordered" evidence="3">
    <location>
        <begin position="386"/>
        <end position="429"/>
    </location>
</feature>
<comment type="caution">
    <text evidence="5">The sequence shown here is derived from an EMBL/GenBank/DDBJ whole genome shotgun (WGS) entry which is preliminary data.</text>
</comment>
<dbReference type="OrthoDB" id="9043248at2"/>
<evidence type="ECO:0000259" key="4">
    <source>
        <dbReference type="SMART" id="SM00642"/>
    </source>
</evidence>
<name>A0A3A5MBF9_9MICC</name>
<dbReference type="CDD" id="cd11332">
    <property type="entry name" value="AmyAc_OligoGlu_TS"/>
    <property type="match status" value="1"/>
</dbReference>